<gene>
    <name evidence="1" type="ORF">B9T62_05245</name>
</gene>
<keyword evidence="2" id="KW-1185">Reference proteome</keyword>
<protein>
    <recommendedName>
        <fullName evidence="3">IS110 family transposase</fullName>
    </recommendedName>
</protein>
<evidence type="ECO:0000313" key="2">
    <source>
        <dbReference type="Proteomes" id="UP000249890"/>
    </source>
</evidence>
<organism evidence="1 2">
    <name type="scientific">Paenibacillus donghaensis</name>
    <dbReference type="NCBI Taxonomy" id="414771"/>
    <lineage>
        <taxon>Bacteria</taxon>
        <taxon>Bacillati</taxon>
        <taxon>Bacillota</taxon>
        <taxon>Bacilli</taxon>
        <taxon>Bacillales</taxon>
        <taxon>Paenibacillaceae</taxon>
        <taxon>Paenibacillus</taxon>
    </lineage>
</organism>
<dbReference type="AlphaFoldDB" id="A0A2Z2KND3"/>
<dbReference type="EMBL" id="CP021780">
    <property type="protein sequence ID" value="ASA20258.1"/>
    <property type="molecule type" value="Genomic_DNA"/>
</dbReference>
<evidence type="ECO:0000313" key="1">
    <source>
        <dbReference type="EMBL" id="ASA20258.1"/>
    </source>
</evidence>
<name>A0A2Z2KND3_9BACL</name>
<sequence length="121" mass="13439">MGYLTRQHDAITGLYIKIKLQFQAVLDQVFPEYKGMFGDLHSSVSLNTLLAFPTSDAVLKAGKTKVAEKIACLCMRRSESWARSKAEALLAAAERNPFRKAPFHSHLMSHEIYVSILAGLA</sequence>
<proteinExistence type="predicted"/>
<dbReference type="Proteomes" id="UP000249890">
    <property type="component" value="Chromosome"/>
</dbReference>
<accession>A0A2Z2KND3</accession>
<evidence type="ECO:0008006" key="3">
    <source>
        <dbReference type="Google" id="ProtNLM"/>
    </source>
</evidence>
<reference evidence="1 2" key="1">
    <citation type="submission" date="2017-06" db="EMBL/GenBank/DDBJ databases">
        <title>Complete genome sequence of Paenibacillus donghaensis KCTC 13049T isolated from East Sea sediment, South Korea.</title>
        <authorList>
            <person name="Jung B.K."/>
            <person name="Hong S.-J."/>
            <person name="Shin J.-H."/>
        </authorList>
    </citation>
    <scope>NUCLEOTIDE SEQUENCE [LARGE SCALE GENOMIC DNA]</scope>
    <source>
        <strain evidence="1 2">KCTC 13049</strain>
    </source>
</reference>
<dbReference type="KEGG" id="pdh:B9T62_05245"/>